<dbReference type="InterPro" id="IPR029044">
    <property type="entry name" value="Nucleotide-diphossugar_trans"/>
</dbReference>
<evidence type="ECO:0000259" key="1">
    <source>
        <dbReference type="Pfam" id="PF00535"/>
    </source>
</evidence>
<dbReference type="EMBL" id="FOIN01000017">
    <property type="protein sequence ID" value="SET54407.1"/>
    <property type="molecule type" value="Genomic_DNA"/>
</dbReference>
<keyword evidence="2" id="KW-0808">Transferase</keyword>
<reference evidence="3" key="1">
    <citation type="submission" date="2016-10" db="EMBL/GenBank/DDBJ databases">
        <authorList>
            <person name="Varghese N."/>
            <person name="Submissions S."/>
        </authorList>
    </citation>
    <scope>NUCLEOTIDE SEQUENCE [LARGE SCALE GENOMIC DNA]</scope>
    <source>
        <strain evidence="3">DSM 1551</strain>
    </source>
</reference>
<dbReference type="AlphaFoldDB" id="A0A1I0F8S7"/>
<proteinExistence type="predicted"/>
<name>A0A1I0F8S7_9FIRM</name>
<protein>
    <submittedName>
        <fullName evidence="2">Glycosyl transferase family 2</fullName>
    </submittedName>
</protein>
<dbReference type="PANTHER" id="PTHR22916:SF3">
    <property type="entry name" value="UDP-GLCNAC:BETAGAL BETA-1,3-N-ACETYLGLUCOSAMINYLTRANSFERASE-LIKE PROTEIN 1"/>
    <property type="match status" value="1"/>
</dbReference>
<dbReference type="GeneID" id="78288539"/>
<dbReference type="InterPro" id="IPR001173">
    <property type="entry name" value="Glyco_trans_2-like"/>
</dbReference>
<dbReference type="Gene3D" id="3.90.550.10">
    <property type="entry name" value="Spore Coat Polysaccharide Biosynthesis Protein SpsA, Chain A"/>
    <property type="match status" value="1"/>
</dbReference>
<dbReference type="Pfam" id="PF00535">
    <property type="entry name" value="Glycos_transf_2"/>
    <property type="match status" value="1"/>
</dbReference>
<evidence type="ECO:0000313" key="2">
    <source>
        <dbReference type="EMBL" id="SET54407.1"/>
    </source>
</evidence>
<dbReference type="OrthoDB" id="9802649at2"/>
<feature type="domain" description="Glycosyltransferase 2-like" evidence="1">
    <location>
        <begin position="4"/>
        <end position="173"/>
    </location>
</feature>
<dbReference type="SUPFAM" id="SSF53448">
    <property type="entry name" value="Nucleotide-diphospho-sugar transferases"/>
    <property type="match status" value="1"/>
</dbReference>
<gene>
    <name evidence="2" type="ORF">SAMN04489758_11744</name>
</gene>
<dbReference type="GO" id="GO:0016758">
    <property type="term" value="F:hexosyltransferase activity"/>
    <property type="evidence" value="ECO:0007669"/>
    <property type="project" value="UniProtKB-ARBA"/>
</dbReference>
<dbReference type="RefSeq" id="WP_092354137.1">
    <property type="nucleotide sequence ID" value="NZ_FOIN01000017.1"/>
</dbReference>
<accession>A0A1I0F8S7</accession>
<dbReference type="PANTHER" id="PTHR22916">
    <property type="entry name" value="GLYCOSYLTRANSFERASE"/>
    <property type="match status" value="1"/>
</dbReference>
<organism evidence="2 3">
    <name type="scientific">Thomasclavelia cocleata</name>
    <dbReference type="NCBI Taxonomy" id="69824"/>
    <lineage>
        <taxon>Bacteria</taxon>
        <taxon>Bacillati</taxon>
        <taxon>Bacillota</taxon>
        <taxon>Erysipelotrichia</taxon>
        <taxon>Erysipelotrichales</taxon>
        <taxon>Coprobacillaceae</taxon>
        <taxon>Thomasclavelia</taxon>
    </lineage>
</organism>
<dbReference type="Proteomes" id="UP000198558">
    <property type="component" value="Unassembled WGS sequence"/>
</dbReference>
<dbReference type="CDD" id="cd04196">
    <property type="entry name" value="GT_2_like_d"/>
    <property type="match status" value="1"/>
</dbReference>
<evidence type="ECO:0000313" key="3">
    <source>
        <dbReference type="Proteomes" id="UP000198558"/>
    </source>
</evidence>
<keyword evidence="3" id="KW-1185">Reference proteome</keyword>
<sequence>MKISVAMCTYNGEKYIVEQLNSILHQTKKVDEIIICDDGSKDSTLEICNKILKTSNIEYKLKINKKNLGFAKNFYQAITLCSGDIIFFCDQDDIWKENKVELMCQVFNDNPNALLVFSNAHITNENLEIKGNLFENLSYQNSYLNNQYETVNYLLNDNFVTGATTAIKKEILNYIGDLDNGWAHDYWFGIVAALYGGLKNINEPLIYYRQHDKNTIGIGKKYGFDKIKKLFSKNKENNIENQYAELRLPQLIYLDKFIKEQKLDACYQKILDKKLDFWKKREHFGQQGIITNVIIVIKGAIKKEQVSNRNVDKPILKDFIKAVALAKRDK</sequence>